<dbReference type="InterPro" id="IPR004107">
    <property type="entry name" value="Integrase_SAM-like_N"/>
</dbReference>
<sequence length="407" mass="44966">MANKSSSSGDSRTKAKKLPPGINLTPGGEYRARVYFQGKQQSIGQFQTITDAKAARSIAQSEIARGVFVPMSVRKAKAKEEQQKRDRAMVTVDHVAEQFWKFLKSTGKAQGTIYTYQSRYRTHIAPRFGQQPITDITVTQVEDWHAGLLKAKGQGVSRSVYLTISSLFNYAAGKANGLSSAFTPYIETSPVQVSGATKHRPERRESEPVATVEQIEFLASHSGKYRLAILLSAWAAVRLGELLALQRADLTRGDGFYWLRISKQVQARGKGLYETAPKSEAGYRTVPVPAALNDEIESHLQTIPNVKDSLLFPRLGGEWTHPNSLRNAFNRARDEWNAENPKDALDNFTFHGLRHTALTHIGQAGATLEELKRYAGHSSSEVVAKYQHATRDRLAMLAGKLSGQIGG</sequence>
<evidence type="ECO:0000259" key="8">
    <source>
        <dbReference type="PROSITE" id="PS51900"/>
    </source>
</evidence>
<dbReference type="OrthoDB" id="1822491at2"/>
<dbReference type="SUPFAM" id="SSF56349">
    <property type="entry name" value="DNA breaking-rejoining enzymes"/>
    <property type="match status" value="1"/>
</dbReference>
<dbReference type="InterPro" id="IPR011010">
    <property type="entry name" value="DNA_brk_join_enz"/>
</dbReference>
<evidence type="ECO:0000256" key="3">
    <source>
        <dbReference type="ARBA" id="ARBA00023125"/>
    </source>
</evidence>
<dbReference type="InterPro" id="IPR002104">
    <property type="entry name" value="Integrase_catalytic"/>
</dbReference>
<dbReference type="Pfam" id="PF14659">
    <property type="entry name" value="Phage_int_SAM_3"/>
    <property type="match status" value="1"/>
</dbReference>
<dbReference type="Proteomes" id="UP000199597">
    <property type="component" value="Chromosome I"/>
</dbReference>
<dbReference type="InterPro" id="IPR010998">
    <property type="entry name" value="Integrase_recombinase_N"/>
</dbReference>
<evidence type="ECO:0000256" key="5">
    <source>
        <dbReference type="PROSITE-ProRule" id="PRU01248"/>
    </source>
</evidence>
<keyword evidence="4" id="KW-0233">DNA recombination</keyword>
<dbReference type="Gene3D" id="1.10.150.130">
    <property type="match status" value="1"/>
</dbReference>
<protein>
    <submittedName>
        <fullName evidence="9">Site-specific recombinase XerD</fullName>
    </submittedName>
</protein>
<evidence type="ECO:0000313" key="9">
    <source>
        <dbReference type="EMBL" id="SDS32956.1"/>
    </source>
</evidence>
<evidence type="ECO:0000259" key="7">
    <source>
        <dbReference type="PROSITE" id="PS51898"/>
    </source>
</evidence>
<feature type="region of interest" description="Disordered" evidence="6">
    <location>
        <begin position="1"/>
        <end position="23"/>
    </location>
</feature>
<proteinExistence type="inferred from homology"/>
<keyword evidence="2" id="KW-0229">DNA integration</keyword>
<dbReference type="PANTHER" id="PTHR30629">
    <property type="entry name" value="PROPHAGE INTEGRASE"/>
    <property type="match status" value="1"/>
</dbReference>
<evidence type="ECO:0000256" key="6">
    <source>
        <dbReference type="SAM" id="MobiDB-lite"/>
    </source>
</evidence>
<feature type="domain" description="Core-binding (CB)" evidence="8">
    <location>
        <begin position="90"/>
        <end position="172"/>
    </location>
</feature>
<dbReference type="RefSeq" id="WP_092011872.1">
    <property type="nucleotide sequence ID" value="NZ_LT629766.1"/>
</dbReference>
<dbReference type="GO" id="GO:0006310">
    <property type="term" value="P:DNA recombination"/>
    <property type="evidence" value="ECO:0007669"/>
    <property type="project" value="UniProtKB-KW"/>
</dbReference>
<keyword evidence="10" id="KW-1185">Reference proteome</keyword>
<dbReference type="Gene3D" id="1.10.443.10">
    <property type="entry name" value="Intergrase catalytic core"/>
    <property type="match status" value="1"/>
</dbReference>
<dbReference type="GO" id="GO:0003677">
    <property type="term" value="F:DNA binding"/>
    <property type="evidence" value="ECO:0007669"/>
    <property type="project" value="UniProtKB-UniRule"/>
</dbReference>
<organism evidence="9 10">
    <name type="scientific">Brevibacterium siliguriense</name>
    <dbReference type="NCBI Taxonomy" id="1136497"/>
    <lineage>
        <taxon>Bacteria</taxon>
        <taxon>Bacillati</taxon>
        <taxon>Actinomycetota</taxon>
        <taxon>Actinomycetes</taxon>
        <taxon>Micrococcales</taxon>
        <taxon>Brevibacteriaceae</taxon>
        <taxon>Brevibacterium</taxon>
    </lineage>
</organism>
<dbReference type="Pfam" id="PF00589">
    <property type="entry name" value="Phage_integrase"/>
    <property type="match status" value="1"/>
</dbReference>
<evidence type="ECO:0000256" key="1">
    <source>
        <dbReference type="ARBA" id="ARBA00008857"/>
    </source>
</evidence>
<dbReference type="EMBL" id="LT629766">
    <property type="protein sequence ID" value="SDS32956.1"/>
    <property type="molecule type" value="Genomic_DNA"/>
</dbReference>
<dbReference type="PROSITE" id="PS51898">
    <property type="entry name" value="TYR_RECOMBINASE"/>
    <property type="match status" value="1"/>
</dbReference>
<dbReference type="InterPro" id="IPR013762">
    <property type="entry name" value="Integrase-like_cat_sf"/>
</dbReference>
<reference evidence="10" key="1">
    <citation type="submission" date="2016-10" db="EMBL/GenBank/DDBJ databases">
        <authorList>
            <person name="Varghese N."/>
            <person name="Submissions S."/>
        </authorList>
    </citation>
    <scope>NUCLEOTIDE SEQUENCE [LARGE SCALE GENOMIC DNA]</scope>
    <source>
        <strain evidence="10">DSM 23676</strain>
    </source>
</reference>
<evidence type="ECO:0000256" key="2">
    <source>
        <dbReference type="ARBA" id="ARBA00022908"/>
    </source>
</evidence>
<dbReference type="InterPro" id="IPR044068">
    <property type="entry name" value="CB"/>
</dbReference>
<keyword evidence="3 5" id="KW-0238">DNA-binding</keyword>
<gene>
    <name evidence="9" type="ORF">SAMN04489752_1473</name>
</gene>
<evidence type="ECO:0000313" key="10">
    <source>
        <dbReference type="Proteomes" id="UP000199597"/>
    </source>
</evidence>
<dbReference type="InterPro" id="IPR050808">
    <property type="entry name" value="Phage_Integrase"/>
</dbReference>
<evidence type="ECO:0000256" key="4">
    <source>
        <dbReference type="ARBA" id="ARBA00023172"/>
    </source>
</evidence>
<dbReference type="PROSITE" id="PS51900">
    <property type="entry name" value="CB"/>
    <property type="match status" value="1"/>
</dbReference>
<dbReference type="AlphaFoldDB" id="A0A1H1RBR3"/>
<feature type="compositionally biased region" description="Polar residues" evidence="6">
    <location>
        <begin position="1"/>
        <end position="10"/>
    </location>
</feature>
<name>A0A1H1RBR3_9MICO</name>
<feature type="domain" description="Tyr recombinase" evidence="7">
    <location>
        <begin position="199"/>
        <end position="399"/>
    </location>
</feature>
<comment type="similarity">
    <text evidence="1">Belongs to the 'phage' integrase family.</text>
</comment>
<accession>A0A1H1RBR3</accession>
<dbReference type="GO" id="GO:0015074">
    <property type="term" value="P:DNA integration"/>
    <property type="evidence" value="ECO:0007669"/>
    <property type="project" value="UniProtKB-KW"/>
</dbReference>
<dbReference type="PANTHER" id="PTHR30629:SF2">
    <property type="entry name" value="PROPHAGE INTEGRASE INTS-RELATED"/>
    <property type="match status" value="1"/>
</dbReference>